<dbReference type="InterPro" id="IPR036513">
    <property type="entry name" value="STAS_dom_sf"/>
</dbReference>
<dbReference type="AlphaFoldDB" id="A0AAE4CWU5"/>
<dbReference type="PANTHER" id="PTHR33495:SF14">
    <property type="entry name" value="ANTI-SIGMA FACTOR ANTAGONIST"/>
    <property type="match status" value="1"/>
</dbReference>
<dbReference type="RefSeq" id="WP_310424986.1">
    <property type="nucleotide sequence ID" value="NZ_JAVDYC010000001.1"/>
</dbReference>
<dbReference type="GO" id="GO:0043856">
    <property type="term" value="F:anti-sigma factor antagonist activity"/>
    <property type="evidence" value="ECO:0007669"/>
    <property type="project" value="InterPro"/>
</dbReference>
<dbReference type="NCBIfam" id="TIGR00377">
    <property type="entry name" value="ant_ant_sig"/>
    <property type="match status" value="1"/>
</dbReference>
<evidence type="ECO:0000313" key="5">
    <source>
        <dbReference type="Proteomes" id="UP001183629"/>
    </source>
</evidence>
<feature type="domain" description="STAS" evidence="3">
    <location>
        <begin position="3"/>
        <end position="106"/>
    </location>
</feature>
<dbReference type="CDD" id="cd07043">
    <property type="entry name" value="STAS_anti-anti-sigma_factors"/>
    <property type="match status" value="1"/>
</dbReference>
<protein>
    <recommendedName>
        <fullName evidence="2">Anti-sigma factor antagonist</fullName>
    </recommendedName>
</protein>
<dbReference type="PANTHER" id="PTHR33495">
    <property type="entry name" value="ANTI-SIGMA FACTOR ANTAGONIST TM_1081-RELATED-RELATED"/>
    <property type="match status" value="1"/>
</dbReference>
<evidence type="ECO:0000256" key="1">
    <source>
        <dbReference type="ARBA" id="ARBA00009013"/>
    </source>
</evidence>
<evidence type="ECO:0000256" key="2">
    <source>
        <dbReference type="RuleBase" id="RU003749"/>
    </source>
</evidence>
<dbReference type="InterPro" id="IPR003658">
    <property type="entry name" value="Anti-sigma_ant"/>
</dbReference>
<evidence type="ECO:0000259" key="3">
    <source>
        <dbReference type="PROSITE" id="PS50801"/>
    </source>
</evidence>
<dbReference type="SUPFAM" id="SSF52091">
    <property type="entry name" value="SpoIIaa-like"/>
    <property type="match status" value="1"/>
</dbReference>
<dbReference type="Proteomes" id="UP001183629">
    <property type="component" value="Unassembled WGS sequence"/>
</dbReference>
<reference evidence="4 5" key="1">
    <citation type="submission" date="2023-07" db="EMBL/GenBank/DDBJ databases">
        <title>Sequencing the genomes of 1000 actinobacteria strains.</title>
        <authorList>
            <person name="Klenk H.-P."/>
        </authorList>
    </citation>
    <scope>NUCLEOTIDE SEQUENCE [LARGE SCALE GENOMIC DNA]</scope>
    <source>
        <strain evidence="4 5">DSM 44711</strain>
    </source>
</reference>
<evidence type="ECO:0000313" key="4">
    <source>
        <dbReference type="EMBL" id="MDR7327565.1"/>
    </source>
</evidence>
<organism evidence="4 5">
    <name type="scientific">Catenuloplanes niger</name>
    <dbReference type="NCBI Taxonomy" id="587534"/>
    <lineage>
        <taxon>Bacteria</taxon>
        <taxon>Bacillati</taxon>
        <taxon>Actinomycetota</taxon>
        <taxon>Actinomycetes</taxon>
        <taxon>Micromonosporales</taxon>
        <taxon>Micromonosporaceae</taxon>
        <taxon>Catenuloplanes</taxon>
    </lineage>
</organism>
<name>A0AAE4CWU5_9ACTN</name>
<gene>
    <name evidence="4" type="ORF">J2S44_007815</name>
</gene>
<keyword evidence="5" id="KW-1185">Reference proteome</keyword>
<comment type="similarity">
    <text evidence="1 2">Belongs to the anti-sigma-factor antagonist family.</text>
</comment>
<sequence length="106" mass="11531">MTLRIDTTVTEGLATVVLEGEADSRSAPSLYETIRRISATPVTRLVLDVERLTYLSSAGLRCLVYAHQQLGRSVRIVITNASAEVAETIRLTGFDHSVTLVDRAAT</sequence>
<dbReference type="EMBL" id="JAVDYC010000001">
    <property type="protein sequence ID" value="MDR7327565.1"/>
    <property type="molecule type" value="Genomic_DNA"/>
</dbReference>
<dbReference type="InterPro" id="IPR002645">
    <property type="entry name" value="STAS_dom"/>
</dbReference>
<dbReference type="Pfam" id="PF01740">
    <property type="entry name" value="STAS"/>
    <property type="match status" value="1"/>
</dbReference>
<proteinExistence type="inferred from homology"/>
<comment type="caution">
    <text evidence="4">The sequence shown here is derived from an EMBL/GenBank/DDBJ whole genome shotgun (WGS) entry which is preliminary data.</text>
</comment>
<dbReference type="PROSITE" id="PS50801">
    <property type="entry name" value="STAS"/>
    <property type="match status" value="1"/>
</dbReference>
<dbReference type="Gene3D" id="3.30.750.24">
    <property type="entry name" value="STAS domain"/>
    <property type="match status" value="1"/>
</dbReference>
<accession>A0AAE4CWU5</accession>